<evidence type="ECO:0000256" key="4">
    <source>
        <dbReference type="ARBA" id="ARBA00022827"/>
    </source>
</evidence>
<dbReference type="SUPFAM" id="SSF56176">
    <property type="entry name" value="FAD-binding/transporter-associated domain-like"/>
    <property type="match status" value="1"/>
</dbReference>
<comment type="caution">
    <text evidence="7">The sequence shown here is derived from an EMBL/GenBank/DDBJ whole genome shotgun (WGS) entry which is preliminary data.</text>
</comment>
<protein>
    <submittedName>
        <fullName evidence="7">6-hydroxy-D-nicotine oxidase</fullName>
    </submittedName>
</protein>
<dbReference type="PROSITE" id="PS00862">
    <property type="entry name" value="OX2_COVAL_FAD"/>
    <property type="match status" value="1"/>
</dbReference>
<dbReference type="OrthoDB" id="415825at2759"/>
<evidence type="ECO:0000313" key="7">
    <source>
        <dbReference type="EMBL" id="TVY22692.1"/>
    </source>
</evidence>
<dbReference type="InterPro" id="IPR036318">
    <property type="entry name" value="FAD-bd_PCMH-like_sf"/>
</dbReference>
<keyword evidence="3" id="KW-0285">Flavoprotein</keyword>
<dbReference type="InterPro" id="IPR006093">
    <property type="entry name" value="Oxy_OxRdtase_FAD_BS"/>
</dbReference>
<accession>A0A8H8TUW2</accession>
<evidence type="ECO:0000256" key="5">
    <source>
        <dbReference type="ARBA" id="ARBA00023002"/>
    </source>
</evidence>
<dbReference type="GO" id="GO:0016491">
    <property type="term" value="F:oxidoreductase activity"/>
    <property type="evidence" value="ECO:0007669"/>
    <property type="project" value="UniProtKB-KW"/>
</dbReference>
<dbReference type="AlphaFoldDB" id="A0A8H8TUW2"/>
<dbReference type="PANTHER" id="PTHR42973">
    <property type="entry name" value="BINDING OXIDOREDUCTASE, PUTATIVE (AFU_ORTHOLOGUE AFUA_1G17690)-RELATED"/>
    <property type="match status" value="1"/>
</dbReference>
<evidence type="ECO:0000313" key="8">
    <source>
        <dbReference type="Proteomes" id="UP000431533"/>
    </source>
</evidence>
<dbReference type="RefSeq" id="XP_031001480.1">
    <property type="nucleotide sequence ID" value="XM_031152599.1"/>
</dbReference>
<dbReference type="Gene3D" id="3.40.462.20">
    <property type="match status" value="1"/>
</dbReference>
<sequence>MVSASSVVWRESPDYEQARIGRVFNNRRPERYPRGVVQPTTAEEVADAVKLANQLGLRVSVRSGGHSWAAWSVRDDALLIDLGELKCLELNEAPGILKASPSTTGCGFLLQGGMGWNCKNWGWACEKVLAVEVVTADGDILLCSKDQNCDLFWAARGAGPGFPAIVTAFHLKVRNSFSNVMKSTFIWPLEQYKTVLDWTIDIAPRCDDSVEVVCLSLRPDPVKQPVILACFVAFQNSKDDAIASLKLANETFPPGAIMTSMCTPSSLSIEYEAQKLANPEGHRYTSDNAYIRNDTDAAEVLRDAFTTLPEETKTFALWYSMNPCSRRELPDMALSMQSDHYFALYTVWEDEKDDERCTSWVKSVMKDVEKHSVGAYLGDSDFQIRRTRFWEDTKAEKLMQLRQKWDPRGTVCGFLDQGDKSGVNGLENKHEWRT</sequence>
<reference evidence="7 8" key="1">
    <citation type="submission" date="2018-05" db="EMBL/GenBank/DDBJ databases">
        <title>Genome sequencing and assembly of the regulated plant pathogen Lachnellula willkommii and related sister species for the development of diagnostic species identification markers.</title>
        <authorList>
            <person name="Giroux E."/>
            <person name="Bilodeau G."/>
        </authorList>
    </citation>
    <scope>NUCLEOTIDE SEQUENCE [LARGE SCALE GENOMIC DNA]</scope>
    <source>
        <strain evidence="7 8">CBS 185.66</strain>
    </source>
</reference>
<evidence type="ECO:0000256" key="2">
    <source>
        <dbReference type="ARBA" id="ARBA00005466"/>
    </source>
</evidence>
<keyword evidence="8" id="KW-1185">Reference proteome</keyword>
<name>A0A8H8TUW2_9HELO</name>
<feature type="domain" description="FAD-binding PCMH-type" evidence="6">
    <location>
        <begin position="29"/>
        <end position="205"/>
    </location>
</feature>
<dbReference type="Gene3D" id="3.30.43.10">
    <property type="entry name" value="Uridine Diphospho-n-acetylenolpyruvylglucosamine Reductase, domain 2"/>
    <property type="match status" value="1"/>
</dbReference>
<dbReference type="Gene3D" id="3.30.465.10">
    <property type="match status" value="1"/>
</dbReference>
<comment type="similarity">
    <text evidence="2">Belongs to the oxygen-dependent FAD-linked oxidoreductase family.</text>
</comment>
<keyword evidence="4" id="KW-0274">FAD</keyword>
<dbReference type="EMBL" id="QGMH01000239">
    <property type="protein sequence ID" value="TVY22692.1"/>
    <property type="molecule type" value="Genomic_DNA"/>
</dbReference>
<dbReference type="InterPro" id="IPR016167">
    <property type="entry name" value="FAD-bd_PCMH_sub1"/>
</dbReference>
<dbReference type="PROSITE" id="PS51387">
    <property type="entry name" value="FAD_PCMH"/>
    <property type="match status" value="1"/>
</dbReference>
<evidence type="ECO:0000256" key="1">
    <source>
        <dbReference type="ARBA" id="ARBA00001974"/>
    </source>
</evidence>
<evidence type="ECO:0000259" key="6">
    <source>
        <dbReference type="PROSITE" id="PS51387"/>
    </source>
</evidence>
<dbReference type="InterPro" id="IPR016166">
    <property type="entry name" value="FAD-bd_PCMH"/>
</dbReference>
<dbReference type="PANTHER" id="PTHR42973:SF39">
    <property type="entry name" value="FAD-BINDING PCMH-TYPE DOMAIN-CONTAINING PROTEIN"/>
    <property type="match status" value="1"/>
</dbReference>
<comment type="cofactor">
    <cofactor evidence="1">
        <name>FAD</name>
        <dbReference type="ChEBI" id="CHEBI:57692"/>
    </cofactor>
</comment>
<dbReference type="Pfam" id="PF01565">
    <property type="entry name" value="FAD_binding_4"/>
    <property type="match status" value="1"/>
</dbReference>
<organism evidence="7 8">
    <name type="scientific">Lachnellula hyalina</name>
    <dbReference type="NCBI Taxonomy" id="1316788"/>
    <lineage>
        <taxon>Eukaryota</taxon>
        <taxon>Fungi</taxon>
        <taxon>Dikarya</taxon>
        <taxon>Ascomycota</taxon>
        <taxon>Pezizomycotina</taxon>
        <taxon>Leotiomycetes</taxon>
        <taxon>Helotiales</taxon>
        <taxon>Lachnaceae</taxon>
        <taxon>Lachnellula</taxon>
    </lineage>
</organism>
<dbReference type="GO" id="GO:0071949">
    <property type="term" value="F:FAD binding"/>
    <property type="evidence" value="ECO:0007669"/>
    <property type="project" value="InterPro"/>
</dbReference>
<dbReference type="InterPro" id="IPR006094">
    <property type="entry name" value="Oxid_FAD_bind_N"/>
</dbReference>
<evidence type="ECO:0000256" key="3">
    <source>
        <dbReference type="ARBA" id="ARBA00022630"/>
    </source>
</evidence>
<dbReference type="InterPro" id="IPR050416">
    <property type="entry name" value="FAD-linked_Oxidoreductase"/>
</dbReference>
<keyword evidence="5" id="KW-0560">Oxidoreductase</keyword>
<dbReference type="InterPro" id="IPR016169">
    <property type="entry name" value="FAD-bd_PCMH_sub2"/>
</dbReference>
<dbReference type="Proteomes" id="UP000431533">
    <property type="component" value="Unassembled WGS sequence"/>
</dbReference>
<dbReference type="GeneID" id="41987868"/>
<proteinExistence type="inferred from homology"/>
<gene>
    <name evidence="7" type="primary">HDNO</name>
    <name evidence="7" type="ORF">LHYA1_G007670</name>
</gene>